<dbReference type="PROSITE" id="PS51186">
    <property type="entry name" value="GNAT"/>
    <property type="match status" value="1"/>
</dbReference>
<evidence type="ECO:0000313" key="5">
    <source>
        <dbReference type="Proteomes" id="UP000679779"/>
    </source>
</evidence>
<evidence type="ECO:0000313" key="4">
    <source>
        <dbReference type="EMBL" id="GIO31592.1"/>
    </source>
</evidence>
<dbReference type="RefSeq" id="WP_373309224.1">
    <property type="nucleotide sequence ID" value="NZ_BORQ01000003.1"/>
</dbReference>
<dbReference type="InterPro" id="IPR000182">
    <property type="entry name" value="GNAT_dom"/>
</dbReference>
<protein>
    <recommendedName>
        <fullName evidence="3">N-acetyltransferase domain-containing protein</fullName>
    </recommendedName>
</protein>
<dbReference type="Proteomes" id="UP000679779">
    <property type="component" value="Unassembled WGS sequence"/>
</dbReference>
<dbReference type="EMBL" id="BORQ01000003">
    <property type="protein sequence ID" value="GIO31592.1"/>
    <property type="molecule type" value="Genomic_DNA"/>
</dbReference>
<evidence type="ECO:0000259" key="3">
    <source>
        <dbReference type="PROSITE" id="PS51186"/>
    </source>
</evidence>
<dbReference type="InterPro" id="IPR050832">
    <property type="entry name" value="Bact_Acetyltransf"/>
</dbReference>
<comment type="caution">
    <text evidence="4">The sequence shown here is derived from an EMBL/GenBank/DDBJ whole genome shotgun (WGS) entry which is preliminary data.</text>
</comment>
<dbReference type="GO" id="GO:0016747">
    <property type="term" value="F:acyltransferase activity, transferring groups other than amino-acyl groups"/>
    <property type="evidence" value="ECO:0007669"/>
    <property type="project" value="InterPro"/>
</dbReference>
<dbReference type="PANTHER" id="PTHR43877:SF2">
    <property type="entry name" value="AMINOALKYLPHOSPHONATE N-ACETYLTRANSFERASE-RELATED"/>
    <property type="match status" value="1"/>
</dbReference>
<dbReference type="Gene3D" id="3.40.630.30">
    <property type="match status" value="1"/>
</dbReference>
<sequence>MMIRYRRPKQDDTFIMRLIDSQLVPISHLSPAQLEAVRKDVPKRLSRGITLIACQRYEDDPLGFVHFILHGKLLYIDMLAVAPESQRKRWGNLLMVHAEKFAASRGCTRAKVMVDAGNASGLSFYRKMGYFMVRYHTLNQCHELEKAL</sequence>
<keyword evidence="1" id="KW-0808">Transferase</keyword>
<evidence type="ECO:0000256" key="2">
    <source>
        <dbReference type="ARBA" id="ARBA00023315"/>
    </source>
</evidence>
<dbReference type="SUPFAM" id="SSF55729">
    <property type="entry name" value="Acyl-CoA N-acyltransferases (Nat)"/>
    <property type="match status" value="1"/>
</dbReference>
<dbReference type="CDD" id="cd04301">
    <property type="entry name" value="NAT_SF"/>
    <property type="match status" value="1"/>
</dbReference>
<evidence type="ECO:0000256" key="1">
    <source>
        <dbReference type="ARBA" id="ARBA00022679"/>
    </source>
</evidence>
<accession>A0A919XF34</accession>
<dbReference type="InterPro" id="IPR016181">
    <property type="entry name" value="Acyl_CoA_acyltransferase"/>
</dbReference>
<reference evidence="4" key="1">
    <citation type="submission" date="2021-03" db="EMBL/GenBank/DDBJ databases">
        <title>Antimicrobial resistance genes in bacteria isolated from Japanese honey, and their potential for conferring macrolide and lincosamide resistance in the American foulbrood pathogen Paenibacillus larvae.</title>
        <authorList>
            <person name="Okamoto M."/>
            <person name="Kumagai M."/>
            <person name="Kanamori H."/>
            <person name="Takamatsu D."/>
        </authorList>
    </citation>
    <scope>NUCLEOTIDE SEQUENCE</scope>
    <source>
        <strain evidence="4">J2TS6</strain>
    </source>
</reference>
<gene>
    <name evidence="4" type="ORF">J2TS6_27330</name>
</gene>
<proteinExistence type="predicted"/>
<dbReference type="Pfam" id="PF00583">
    <property type="entry name" value="Acetyltransf_1"/>
    <property type="match status" value="1"/>
</dbReference>
<name>A0A919XF34_9BACL</name>
<organism evidence="4 5">
    <name type="scientific">Paenibacillus albilobatus</name>
    <dbReference type="NCBI Taxonomy" id="2716884"/>
    <lineage>
        <taxon>Bacteria</taxon>
        <taxon>Bacillati</taxon>
        <taxon>Bacillota</taxon>
        <taxon>Bacilli</taxon>
        <taxon>Bacillales</taxon>
        <taxon>Paenibacillaceae</taxon>
        <taxon>Paenibacillus</taxon>
    </lineage>
</organism>
<dbReference type="PANTHER" id="PTHR43877">
    <property type="entry name" value="AMINOALKYLPHOSPHONATE N-ACETYLTRANSFERASE-RELATED-RELATED"/>
    <property type="match status" value="1"/>
</dbReference>
<dbReference type="AlphaFoldDB" id="A0A919XF34"/>
<keyword evidence="2" id="KW-0012">Acyltransferase</keyword>
<feature type="domain" description="N-acetyltransferase" evidence="3">
    <location>
        <begin position="1"/>
        <end position="148"/>
    </location>
</feature>
<keyword evidence="5" id="KW-1185">Reference proteome</keyword>